<evidence type="ECO:0000313" key="5">
    <source>
        <dbReference type="EMBL" id="KAA8501878.1"/>
    </source>
</evidence>
<sequence length="146" mass="16791">MKQRLRQLLFEIEQLKRSKVQEFLLGIGLTPGQGQARILMSLESSEHVTQRKLADECMLDVTTMSRTLDRLEKQGLIERRRDPGCRRAYLISLTAAGRVKAGEVKAGFRQLEEILFDGFGQEEMDSLAGKLERIKYNLEGKMYEKQ</sequence>
<dbReference type="Pfam" id="PF12802">
    <property type="entry name" value="MarR_2"/>
    <property type="match status" value="1"/>
</dbReference>
<feature type="domain" description="HTH marR-type" evidence="4">
    <location>
        <begin position="2"/>
        <end position="136"/>
    </location>
</feature>
<dbReference type="Proteomes" id="UP000322025">
    <property type="component" value="Unassembled WGS sequence"/>
</dbReference>
<keyword evidence="6" id="KW-1185">Reference proteome</keyword>
<dbReference type="PANTHER" id="PTHR42756:SF1">
    <property type="entry name" value="TRANSCRIPTIONAL REPRESSOR OF EMRAB OPERON"/>
    <property type="match status" value="1"/>
</dbReference>
<dbReference type="GO" id="GO:0003700">
    <property type="term" value="F:DNA-binding transcription factor activity"/>
    <property type="evidence" value="ECO:0007669"/>
    <property type="project" value="InterPro"/>
</dbReference>
<evidence type="ECO:0000256" key="3">
    <source>
        <dbReference type="ARBA" id="ARBA00023163"/>
    </source>
</evidence>
<dbReference type="GO" id="GO:0003677">
    <property type="term" value="F:DNA binding"/>
    <property type="evidence" value="ECO:0007669"/>
    <property type="project" value="UniProtKB-KW"/>
</dbReference>
<gene>
    <name evidence="5" type="ORF">FNY66_05375</name>
</gene>
<evidence type="ECO:0000259" key="4">
    <source>
        <dbReference type="PROSITE" id="PS50995"/>
    </source>
</evidence>
<evidence type="ECO:0000256" key="1">
    <source>
        <dbReference type="ARBA" id="ARBA00023015"/>
    </source>
</evidence>
<dbReference type="PROSITE" id="PS50995">
    <property type="entry name" value="HTH_MARR_2"/>
    <property type="match status" value="1"/>
</dbReference>
<protein>
    <submittedName>
        <fullName evidence="5">MarR family transcriptional regulator</fullName>
    </submittedName>
</protein>
<dbReference type="AlphaFoldDB" id="A0A5M9HYJ3"/>
<dbReference type="SUPFAM" id="SSF46785">
    <property type="entry name" value="Winged helix' DNA-binding domain"/>
    <property type="match status" value="1"/>
</dbReference>
<dbReference type="OrthoDB" id="1858911at2"/>
<keyword evidence="3" id="KW-0804">Transcription</keyword>
<keyword evidence="1" id="KW-0805">Transcription regulation</keyword>
<dbReference type="PANTHER" id="PTHR42756">
    <property type="entry name" value="TRANSCRIPTIONAL REGULATOR, MARR"/>
    <property type="match status" value="1"/>
</dbReference>
<dbReference type="RefSeq" id="WP_087151561.1">
    <property type="nucleotide sequence ID" value="NZ_VMSO01000005.1"/>
</dbReference>
<reference evidence="5" key="1">
    <citation type="submission" date="2019-07" db="EMBL/GenBank/DDBJ databases">
        <authorList>
            <person name="Wongkuna S."/>
            <person name="Scaria J."/>
        </authorList>
    </citation>
    <scope>NUCLEOTIDE SEQUENCE [LARGE SCALE GENOMIC DNA]</scope>
    <source>
        <strain evidence="5">SW178</strain>
    </source>
</reference>
<dbReference type="SMART" id="SM00347">
    <property type="entry name" value="HTH_MARR"/>
    <property type="match status" value="1"/>
</dbReference>
<dbReference type="Gene3D" id="1.10.10.10">
    <property type="entry name" value="Winged helix-like DNA-binding domain superfamily/Winged helix DNA-binding domain"/>
    <property type="match status" value="1"/>
</dbReference>
<evidence type="ECO:0000256" key="2">
    <source>
        <dbReference type="ARBA" id="ARBA00023125"/>
    </source>
</evidence>
<dbReference type="InterPro" id="IPR036390">
    <property type="entry name" value="WH_DNA-bd_sf"/>
</dbReference>
<evidence type="ECO:0000313" key="6">
    <source>
        <dbReference type="Proteomes" id="UP000322025"/>
    </source>
</evidence>
<dbReference type="InterPro" id="IPR000835">
    <property type="entry name" value="HTH_MarR-typ"/>
</dbReference>
<accession>A0A5M9HYJ3</accession>
<dbReference type="EMBL" id="VMSO01000005">
    <property type="protein sequence ID" value="KAA8501878.1"/>
    <property type="molecule type" value="Genomic_DNA"/>
</dbReference>
<organism evidence="5 6">
    <name type="scientific">Mediterraneibacter catenae</name>
    <dbReference type="NCBI Taxonomy" id="2594882"/>
    <lineage>
        <taxon>Bacteria</taxon>
        <taxon>Bacillati</taxon>
        <taxon>Bacillota</taxon>
        <taxon>Clostridia</taxon>
        <taxon>Lachnospirales</taxon>
        <taxon>Lachnospiraceae</taxon>
        <taxon>Mediterraneibacter</taxon>
    </lineage>
</organism>
<comment type="caution">
    <text evidence="5">The sequence shown here is derived from an EMBL/GenBank/DDBJ whole genome shotgun (WGS) entry which is preliminary data.</text>
</comment>
<name>A0A5M9HYJ3_9FIRM</name>
<keyword evidence="2" id="KW-0238">DNA-binding</keyword>
<proteinExistence type="predicted"/>
<dbReference type="InterPro" id="IPR036388">
    <property type="entry name" value="WH-like_DNA-bd_sf"/>
</dbReference>
<dbReference type="PRINTS" id="PR00598">
    <property type="entry name" value="HTHMARR"/>
</dbReference>